<sequence length="33" mass="3730">MIQTYTPPLKTISHLLKLVNKKKTTTIALTKFG</sequence>
<gene>
    <name evidence="1" type="ORF">cd2_027</name>
</gene>
<keyword evidence="2" id="KW-1185">Reference proteome</keyword>
<accession>A0AAE7SSM0</accession>
<name>A0AAE7SSM0_9CAUD</name>
<dbReference type="EMBL" id="MZ398135">
    <property type="protein sequence ID" value="QXP45153.1"/>
    <property type="molecule type" value="Genomic_DNA"/>
</dbReference>
<reference evidence="1 2" key="1">
    <citation type="journal article" date="2021" name="Microbiol. Resour. Announc.">
        <title>Genome Sequences of Bacteriophages cd2, cd3, and cd4, which Specifically Target Carnobacterium divergens.</title>
        <authorList>
            <person name="Zhang P."/>
            <person name="Britton A.P."/>
            <person name="Visser K.A."/>
            <person name="Welke C.A."/>
            <person name="Wassink H."/>
            <person name="Prins E."/>
            <person name="Yang X."/>
            <person name="Martin-Visscher L.A."/>
        </authorList>
    </citation>
    <scope>NUCLEOTIDE SEQUENCE [LARGE SCALE GENOMIC DNA]</scope>
    <source>
        <strain evidence="2">cd2</strain>
    </source>
</reference>
<evidence type="ECO:0000313" key="2">
    <source>
        <dbReference type="Proteomes" id="UP000827445"/>
    </source>
</evidence>
<evidence type="ECO:0000313" key="1">
    <source>
        <dbReference type="EMBL" id="QXP45153.1"/>
    </source>
</evidence>
<dbReference type="Proteomes" id="UP000827445">
    <property type="component" value="Segment"/>
</dbReference>
<protein>
    <submittedName>
        <fullName evidence="1">Uncharacterized protein</fullName>
    </submittedName>
</protein>
<organism evidence="1 2">
    <name type="scientific">Carnobacterium phage cd2</name>
    <dbReference type="NCBI Taxonomy" id="2849244"/>
    <lineage>
        <taxon>Viruses</taxon>
        <taxon>Duplodnaviria</taxon>
        <taxon>Heunggongvirae</taxon>
        <taxon>Uroviricota</taxon>
        <taxon>Caudoviricetes</taxon>
        <taxon>Carnodivirus</taxon>
        <taxon>Carnodivirus cd2-like</taxon>
    </lineage>
</organism>
<proteinExistence type="predicted"/>